<evidence type="ECO:0000256" key="10">
    <source>
        <dbReference type="ARBA" id="ARBA00023134"/>
    </source>
</evidence>
<feature type="compositionally biased region" description="Gly residues" evidence="13">
    <location>
        <begin position="911"/>
        <end position="942"/>
    </location>
</feature>
<keyword evidence="9 12" id="KW-0496">Mitochondrion</keyword>
<evidence type="ECO:0000256" key="7">
    <source>
        <dbReference type="ARBA" id="ARBA00023055"/>
    </source>
</evidence>
<evidence type="ECO:0000313" key="17">
    <source>
        <dbReference type="EMBL" id="OAE27888.1"/>
    </source>
</evidence>
<evidence type="ECO:0000256" key="3">
    <source>
        <dbReference type="ARBA" id="ARBA00022448"/>
    </source>
</evidence>
<evidence type="ECO:0000256" key="6">
    <source>
        <dbReference type="ARBA" id="ARBA00022801"/>
    </source>
</evidence>
<evidence type="ECO:0000256" key="9">
    <source>
        <dbReference type="ARBA" id="ARBA00023128"/>
    </source>
</evidence>
<dbReference type="GO" id="GO:0005759">
    <property type="term" value="C:mitochondrial matrix"/>
    <property type="evidence" value="ECO:0007669"/>
    <property type="project" value="UniProtKB-UniRule"/>
</dbReference>
<dbReference type="Gene3D" id="3.30.70.2570">
    <property type="entry name" value="Elongation factor 4, C-terminal domain"/>
    <property type="match status" value="1"/>
</dbReference>
<dbReference type="Gene3D" id="3.40.50.300">
    <property type="entry name" value="P-loop containing nucleotide triphosphate hydrolases"/>
    <property type="match status" value="1"/>
</dbReference>
<feature type="compositionally biased region" description="Basic residues" evidence="13">
    <location>
        <begin position="1830"/>
        <end position="1840"/>
    </location>
</feature>
<dbReference type="InterPro" id="IPR038363">
    <property type="entry name" value="LepA_C_sf"/>
</dbReference>
<dbReference type="InterPro" id="IPR035892">
    <property type="entry name" value="C2_domain_sf"/>
</dbReference>
<feature type="region of interest" description="Disordered" evidence="13">
    <location>
        <begin position="1116"/>
        <end position="1160"/>
    </location>
</feature>
<feature type="compositionally biased region" description="Polar residues" evidence="13">
    <location>
        <begin position="1076"/>
        <end position="1086"/>
    </location>
</feature>
<evidence type="ECO:0000256" key="11">
    <source>
        <dbReference type="ARBA" id="ARBA00023136"/>
    </source>
</evidence>
<dbReference type="SMART" id="SM00239">
    <property type="entry name" value="C2"/>
    <property type="match status" value="1"/>
</dbReference>
<dbReference type="PROSITE" id="PS51722">
    <property type="entry name" value="G_TR_2"/>
    <property type="match status" value="1"/>
</dbReference>
<organism evidence="17 18">
    <name type="scientific">Marchantia polymorpha subsp. ruderalis</name>
    <dbReference type="NCBI Taxonomy" id="1480154"/>
    <lineage>
        <taxon>Eukaryota</taxon>
        <taxon>Viridiplantae</taxon>
        <taxon>Streptophyta</taxon>
        <taxon>Embryophyta</taxon>
        <taxon>Marchantiophyta</taxon>
        <taxon>Marchantiopsida</taxon>
        <taxon>Marchantiidae</taxon>
        <taxon>Marchantiales</taxon>
        <taxon>Marchantiaceae</taxon>
        <taxon>Marchantia</taxon>
    </lineage>
</organism>
<dbReference type="CDD" id="cd03709">
    <property type="entry name" value="lepA_C"/>
    <property type="match status" value="1"/>
</dbReference>
<evidence type="ECO:0000313" key="18">
    <source>
        <dbReference type="Proteomes" id="UP000077202"/>
    </source>
</evidence>
<dbReference type="InterPro" id="IPR000008">
    <property type="entry name" value="C2_dom"/>
</dbReference>
<feature type="compositionally biased region" description="Basic and acidic residues" evidence="13">
    <location>
        <begin position="1844"/>
        <end position="1867"/>
    </location>
</feature>
<dbReference type="Gene3D" id="3.30.70.870">
    <property type="entry name" value="Elongation Factor G (Translational Gtpase), domain 3"/>
    <property type="match status" value="1"/>
</dbReference>
<dbReference type="Pfam" id="PF03144">
    <property type="entry name" value="GTP_EFTU_D2"/>
    <property type="match status" value="1"/>
</dbReference>
<dbReference type="FunFam" id="3.30.70.2570:FF:000001">
    <property type="entry name" value="Translation factor GUF1, mitochondrial"/>
    <property type="match status" value="1"/>
</dbReference>
<keyword evidence="10 12" id="KW-0342">GTP-binding</keyword>
<feature type="binding site" evidence="12">
    <location>
        <begin position="218"/>
        <end position="221"/>
    </location>
    <ligand>
        <name>GTP</name>
        <dbReference type="ChEBI" id="CHEBI:37565"/>
    </ligand>
</feature>
<dbReference type="InterPro" id="IPR005225">
    <property type="entry name" value="Small_GTP-bd"/>
</dbReference>
<feature type="binding site" evidence="12">
    <location>
        <begin position="164"/>
        <end position="168"/>
    </location>
    <ligand>
        <name>GTP</name>
        <dbReference type="ChEBI" id="CHEBI:37565"/>
    </ligand>
</feature>
<dbReference type="InterPro" id="IPR004161">
    <property type="entry name" value="EFTu-like_2"/>
</dbReference>
<dbReference type="Pfam" id="PF00679">
    <property type="entry name" value="EFG_C"/>
    <property type="match status" value="1"/>
</dbReference>
<dbReference type="FunFam" id="3.30.70.240:FF:000007">
    <property type="entry name" value="Translation factor GUF1, mitochondrial"/>
    <property type="match status" value="1"/>
</dbReference>
<comment type="function">
    <text evidence="12">Promotes mitochondrial protein synthesis. May act as a fidelity factor of the translation reaction, by catalyzing a one-codon backward translocation of tRNAs on improperly translocated ribosomes. Binds to mitochondrial ribosomes in a GTP-dependent manner.</text>
</comment>
<dbReference type="GO" id="GO:0045727">
    <property type="term" value="P:positive regulation of translation"/>
    <property type="evidence" value="ECO:0007669"/>
    <property type="project" value="UniProtKB-UniRule"/>
</dbReference>
<evidence type="ECO:0000256" key="12">
    <source>
        <dbReference type="HAMAP-Rule" id="MF_03137"/>
    </source>
</evidence>
<accession>A0A176W4D2</accession>
<dbReference type="Pfam" id="PF00168">
    <property type="entry name" value="C2"/>
    <property type="match status" value="1"/>
</dbReference>
<feature type="region of interest" description="Disordered" evidence="13">
    <location>
        <begin position="909"/>
        <end position="942"/>
    </location>
</feature>
<feature type="region of interest" description="Disordered" evidence="13">
    <location>
        <begin position="697"/>
        <end position="726"/>
    </location>
</feature>
<dbReference type="Gene3D" id="2.60.40.150">
    <property type="entry name" value="C2 domain"/>
    <property type="match status" value="1"/>
</dbReference>
<dbReference type="InterPro" id="IPR027417">
    <property type="entry name" value="P-loop_NTPase"/>
</dbReference>
<proteinExistence type="inferred from homology"/>
<keyword evidence="6 12" id="KW-0378">Hydrolase</keyword>
<evidence type="ECO:0000256" key="5">
    <source>
        <dbReference type="ARBA" id="ARBA00022792"/>
    </source>
</evidence>
<dbReference type="PRINTS" id="PR00315">
    <property type="entry name" value="ELONGATNFCT"/>
</dbReference>
<dbReference type="GO" id="GO:0008289">
    <property type="term" value="F:lipid binding"/>
    <property type="evidence" value="ECO:0007669"/>
    <property type="project" value="UniProtKB-KW"/>
</dbReference>
<feature type="region of interest" description="Disordered" evidence="13">
    <location>
        <begin position="1806"/>
        <end position="1867"/>
    </location>
</feature>
<dbReference type="InterPro" id="IPR031468">
    <property type="entry name" value="SMP_LBD"/>
</dbReference>
<dbReference type="CDD" id="cd03699">
    <property type="entry name" value="EF4_II"/>
    <property type="match status" value="1"/>
</dbReference>
<dbReference type="GO" id="GO:0006412">
    <property type="term" value="P:translation"/>
    <property type="evidence" value="ECO:0007669"/>
    <property type="project" value="UniProtKB-KW"/>
</dbReference>
<keyword evidence="3" id="KW-0813">Transport</keyword>
<feature type="domain" description="C2" evidence="14">
    <location>
        <begin position="2204"/>
        <end position="2325"/>
    </location>
</feature>
<feature type="domain" description="Tr-type G" evidence="15">
    <location>
        <begin position="88"/>
        <end position="275"/>
    </location>
</feature>
<comment type="similarity">
    <text evidence="2">Belongs to the TRAFAC class translation factor GTPase superfamily. Classic translation factor GTPase family. LepA subfamily.</text>
</comment>
<feature type="compositionally biased region" description="Basic and acidic residues" evidence="13">
    <location>
        <begin position="1819"/>
        <end position="1829"/>
    </location>
</feature>
<keyword evidence="4 12" id="KW-0547">Nucleotide-binding</keyword>
<dbReference type="InterPro" id="IPR009000">
    <property type="entry name" value="Transl_B-barrel_sf"/>
</dbReference>
<keyword evidence="11 12" id="KW-0472">Membrane</keyword>
<comment type="subcellular location">
    <subcellularLocation>
        <location evidence="1">Membrane</location>
    </subcellularLocation>
    <subcellularLocation>
        <location evidence="12">Mitochondrion inner membrane</location>
        <topology evidence="12">Peripheral membrane protein</topology>
        <orientation evidence="12">Matrix side</orientation>
    </subcellularLocation>
</comment>
<evidence type="ECO:0000259" key="14">
    <source>
        <dbReference type="PROSITE" id="PS50004"/>
    </source>
</evidence>
<evidence type="ECO:0000256" key="8">
    <source>
        <dbReference type="ARBA" id="ARBA00023121"/>
    </source>
</evidence>
<dbReference type="InterPro" id="IPR006297">
    <property type="entry name" value="EF-4"/>
</dbReference>
<dbReference type="Gene3D" id="2.40.30.10">
    <property type="entry name" value="Translation factors"/>
    <property type="match status" value="1"/>
</dbReference>
<dbReference type="CDD" id="cd21669">
    <property type="entry name" value="SMP_SF"/>
    <property type="match status" value="1"/>
</dbReference>
<dbReference type="Proteomes" id="UP000077202">
    <property type="component" value="Unassembled WGS sequence"/>
</dbReference>
<dbReference type="CDD" id="cd01890">
    <property type="entry name" value="LepA"/>
    <property type="match status" value="1"/>
</dbReference>
<feature type="compositionally biased region" description="Basic and acidic residues" evidence="13">
    <location>
        <begin position="1118"/>
        <end position="1127"/>
    </location>
</feature>
<dbReference type="GO" id="GO:0005743">
    <property type="term" value="C:mitochondrial inner membrane"/>
    <property type="evidence" value="ECO:0007669"/>
    <property type="project" value="UniProtKB-SubCell"/>
</dbReference>
<dbReference type="HAMAP" id="MF_00071">
    <property type="entry name" value="LepA"/>
    <property type="match status" value="1"/>
</dbReference>
<dbReference type="CDD" id="cd00030">
    <property type="entry name" value="C2"/>
    <property type="match status" value="1"/>
</dbReference>
<dbReference type="GO" id="GO:0005525">
    <property type="term" value="F:GTP binding"/>
    <property type="evidence" value="ECO:0007669"/>
    <property type="project" value="UniProtKB-UniRule"/>
</dbReference>
<keyword evidence="8" id="KW-0446">Lipid-binding</keyword>
<dbReference type="GO" id="GO:0006869">
    <property type="term" value="P:lipid transport"/>
    <property type="evidence" value="ECO:0007669"/>
    <property type="project" value="UniProtKB-KW"/>
</dbReference>
<dbReference type="SUPFAM" id="SSF54980">
    <property type="entry name" value="EF-G C-terminal domain-like"/>
    <property type="match status" value="2"/>
</dbReference>
<dbReference type="FunFam" id="2.40.30.10:FF:000015">
    <property type="entry name" value="Translation factor GUF1, mitochondrial"/>
    <property type="match status" value="1"/>
</dbReference>
<sequence length="2544" mass="278091">MGTGRVLCRGANRGASEYWRLFASRNLSAAQGVARSRPVQAPVLGSRLGVPESVIGTYGSHCRWFSSSGSAGSADRDLPIDLSLYPPNLIRNFSIIAHVDHGKSTLADRLLELTGTIRKGHGQPQYLDKLQVERERGITVKAQTATMFYDYSLDSRKYLLNLIDTPGHVDFSYEVSRSLAACQGVLLLVDASQGVQAQTVANFFLAYEAELSIIPVINKIDQPTADPERVKEQLKSIFDINPDDVLLTSAKTGLGLAEVLPTVIERIPCPKGSPEQPLRMLLLDSYYDEYKGVVCHVAVVDGTLKKGVKIASAATGQSYEVNDVGILHPELTSTSQLYTGQVGYVVAGMRSTKEARIGDTLHLARTQVEPLPGFKPAKHMVFAGVYPADGSDFDALNHAIERLTCNDASVSVSKESSGALGMGFRCGFLGLLHMDVFHQRLEQEYGAQVISTTPTVPYVFEYSDGSKVNVQNPAALSSSPGKRIVKCWEPTVMATIITPSEYVGSLMTLCSERRGEQIEHTFIDGQRVLLKYKLPLREVVIDFYNELKSITSGYASFDYEESEMEASDLVKLDLLLNGEPVDALACIVHRSKAERVGRELCEKLKKILDRQLFEIAIQAAIGSKVVARESLSALRKNVLAKCYGGDVSRKRKLLEKQKEGKRRMKRVKSKAGQGFEFSNAADVKAMLAPAGGRFGSRSPAKLDTAKSGLSDGRWDGAGGGESVTSNSVKFSNKKQKQGYTTSVKRYVAEKAALKWFSRLNNGGRIVHCPSSPLRSPNDDVHDCQQVGSVSEKTKPAIFFKAAQKLGSLGRRKTAGGSEKTSALGKTSIRRTKSFSSVGRVANYSQVVTASNSEDECFLRGPANKRPVNQPSNGTGKAWKMLGGAVVAAGTVATAGAALRGFESGSALASSGDGGFGQSGTGHGGGGGGDWNGGGGENGGFDAGGGEGFIADSIYDSNKEHDSFSPKSISLVRKNVVATRPSLASLSSAAGDFIDGEAPLGGDYTSTIYSTTDSYPVADQSKIKSHYSPATVPRDHQKYGDRSNFDHDEDLFFGSEVEERPLGGVPQDLRRKDDGFQTRSRPSNLDPSSGKPPSPNQTLRGNYNAYEDQHRVPFQYHASSDRQSHPIPEDFTSFGPDTRTTLTSEPRGIGQERSDGTDFSSWVSGLFDTILGKRSGGQGGGAEGKPLDDDEKKGLVAETAALALKLLSEKGDDFAKKFETNALRRLQRETFSDLLKVRERLDKLEHKTGLRGRTHGDALTSARTNLRGEVNAGGAFVIVEDSSSAHSRASLQYAGLKTGLDVRFTFTTPMREGDMLTTQCGVGQGSGMSDDHSFGGPLILQKINYLAQINDSLSVSIAPLGARASDMSDTVNHLQGQALTTFAGTGPALYQNCKGSAIGASLRSSSVLLSMSQFLSGWGSTAPEMAPEPLCLSTLAQFMVQPCDHLVLSLSAVNNVWPSPPSPTFSGFHWSEMGPLVLCKTVTRPTGAFIFNPMRPSAGNSIILQGNAPTESWSAHEIRGSRGIAMQSVALAGEVDLGHKVSVGGWAQVERGDWLQELEKKEFQWNVSIAKCTGQNVNWGLSIGRRKREDWHEDGLSPVISDGPYEPSTSQMQMEAFVRMGCGKGFNLQSGIVYIVDKHSQTPALMLRSSWTINNYQCMQLAAVQECRKFHEEKICGDVEKKLRTNILSYLFLLVLKLKGTIHPDAGWFIFVRLHVTRTSLDLGKLRVRHAPLFLLNDRSKTWHGGTKLHRRSRTARSRAASSALERAQFLGKSLEKRSLCDIRPKKISRFRKLTVAARALEDRQPSLKRWNSKSTFKPSRWDTVKDHHNPKGQGRPRKPTSKTVVDDSRTAKGTDGRDDGKRAEAERIPIATRHAPREIEDEEILVSARQVGIRGAGRVLLREARKGAMYMKDKLSKTDVKKLFSTTVEATHATPFPPFTGSLIATVGAVMLFGLCVDMMLWKMSKGSGMNNVRAGTLSSNEEIGRGEDSLRSRAPSALSVLLDGDLRRKESVEWLNMIIGKLWNLYRRGLENWLVSLLQPIIDNLEKPDYVKKVQVKQFFLGDEPLSVRTVERRTSRRADDLQYHVGVRYTGGARLLLLITLKWGIFPLTIPVGVRGLDVDAEVWVKFRMIPTDPWVGQATWAFVTLPKIKLALAPFRLVNLMAIPFLSIFLAKLLTEDLPELFVRPNKNVVDFLQGRAVGPVSKDFKDGFFTDQSSFFTGELSVTLIECRKLSYIPYLKTDPYVIFVLGEQVVRSKKNSQTSIIGPPGAPVWNQDFKLLVVDQKTQHLSLTVHDTIGFTSYPVGSVDIDLTTLQDTVPVDRKLILKSGWGPLPKRFAGECILRLTYKAYIDEEGQEIPVGPGDGIYGNGNNELVGSAVEQVQEVATFFKEEAGRVAEFFQEKDLAKNMLSSLNAVTSNEDVERVLPFLASEKGNPSEDGMDLQEEVSSFKLLNEARSVQAAIATKAIDSEMKSTNKDSDNSLKATTEDKQVIIENQDGTLSERVVPGEKDSQDKSAFVWFAALTGLILLVALDLNMSNILNP</sequence>
<dbReference type="SUPFAM" id="SSF49562">
    <property type="entry name" value="C2 domain (Calcium/lipid-binding domain, CaLB)"/>
    <property type="match status" value="1"/>
</dbReference>
<feature type="binding site" evidence="12">
    <location>
        <begin position="97"/>
        <end position="104"/>
    </location>
    <ligand>
        <name>GTP</name>
        <dbReference type="ChEBI" id="CHEBI:37565"/>
    </ligand>
</feature>
<dbReference type="NCBIfam" id="TIGR01393">
    <property type="entry name" value="lepA"/>
    <property type="match status" value="1"/>
</dbReference>
<evidence type="ECO:0000256" key="2">
    <source>
        <dbReference type="ARBA" id="ARBA00005454"/>
    </source>
</evidence>
<protein>
    <recommendedName>
        <fullName evidence="12">Translation factor GUF1 homolog, mitochondrial</fullName>
        <ecNumber evidence="12">3.6.5.n1</ecNumber>
    </recommendedName>
    <alternativeName>
        <fullName evidence="12">Elongation factor 4 homolog</fullName>
        <shortName evidence="12">EF-4</shortName>
    </alternativeName>
    <alternativeName>
        <fullName evidence="12">GTPase GUF1 homolog</fullName>
    </alternativeName>
    <alternativeName>
        <fullName evidence="12">Ribosomal back-translocase</fullName>
    </alternativeName>
</protein>
<name>A0A176W4D2_MARPO</name>
<keyword evidence="18" id="KW-1185">Reference proteome</keyword>
<dbReference type="CDD" id="cd16260">
    <property type="entry name" value="EF4_III"/>
    <property type="match status" value="1"/>
</dbReference>
<dbReference type="SUPFAM" id="SSF52540">
    <property type="entry name" value="P-loop containing nucleoside triphosphate hydrolases"/>
    <property type="match status" value="1"/>
</dbReference>
<dbReference type="GO" id="GO:0003924">
    <property type="term" value="F:GTPase activity"/>
    <property type="evidence" value="ECO:0007669"/>
    <property type="project" value="UniProtKB-UniRule"/>
</dbReference>
<dbReference type="InterPro" id="IPR000795">
    <property type="entry name" value="T_Tr_GTP-bd_dom"/>
</dbReference>
<dbReference type="InterPro" id="IPR000640">
    <property type="entry name" value="EFG_V-like"/>
</dbReference>
<dbReference type="EMBL" id="LVLJ01001809">
    <property type="protein sequence ID" value="OAE27888.1"/>
    <property type="molecule type" value="Genomic_DNA"/>
</dbReference>
<dbReference type="FunFam" id="3.40.50.300:FF:000078">
    <property type="entry name" value="Elongation factor 4"/>
    <property type="match status" value="1"/>
</dbReference>
<feature type="domain" description="SMP-LTD" evidence="16">
    <location>
        <begin position="2009"/>
        <end position="2196"/>
    </location>
</feature>
<dbReference type="PANTHER" id="PTHR43512:SF7">
    <property type="entry name" value="TRANSLATION FACTOR GUF1, MITOCHONDRIAL"/>
    <property type="match status" value="1"/>
</dbReference>
<dbReference type="SUPFAM" id="SSF50447">
    <property type="entry name" value="Translation proteins"/>
    <property type="match status" value="1"/>
</dbReference>
<dbReference type="GO" id="GO:0097177">
    <property type="term" value="F:mitochondrial ribosome binding"/>
    <property type="evidence" value="ECO:0007669"/>
    <property type="project" value="TreeGrafter"/>
</dbReference>
<evidence type="ECO:0000259" key="16">
    <source>
        <dbReference type="PROSITE" id="PS51847"/>
    </source>
</evidence>
<dbReference type="PROSITE" id="PS00301">
    <property type="entry name" value="G_TR_1"/>
    <property type="match status" value="1"/>
</dbReference>
<comment type="catalytic activity">
    <reaction evidence="12">
        <text>GTP + H2O = GDP + phosphate + H(+)</text>
        <dbReference type="Rhea" id="RHEA:19669"/>
        <dbReference type="ChEBI" id="CHEBI:15377"/>
        <dbReference type="ChEBI" id="CHEBI:15378"/>
        <dbReference type="ChEBI" id="CHEBI:37565"/>
        <dbReference type="ChEBI" id="CHEBI:43474"/>
        <dbReference type="ChEBI" id="CHEBI:58189"/>
        <dbReference type="EC" id="3.6.5.n1"/>
    </reaction>
</comment>
<dbReference type="NCBIfam" id="TIGR00231">
    <property type="entry name" value="small_GTP"/>
    <property type="match status" value="1"/>
</dbReference>
<dbReference type="PANTHER" id="PTHR43512">
    <property type="entry name" value="TRANSLATION FACTOR GUF1-RELATED"/>
    <property type="match status" value="1"/>
</dbReference>
<gene>
    <name evidence="17" type="ORF">AXG93_2334s1120</name>
</gene>
<keyword evidence="5 12" id="KW-0999">Mitochondrion inner membrane</keyword>
<dbReference type="Pfam" id="PF06421">
    <property type="entry name" value="LepA_C"/>
    <property type="match status" value="1"/>
</dbReference>
<dbReference type="InterPro" id="IPR013842">
    <property type="entry name" value="LepA_CTD"/>
</dbReference>
<dbReference type="InterPro" id="IPR035647">
    <property type="entry name" value="EFG_III/V"/>
</dbReference>
<evidence type="ECO:0000256" key="1">
    <source>
        <dbReference type="ARBA" id="ARBA00004370"/>
    </source>
</evidence>
<evidence type="ECO:0000259" key="15">
    <source>
        <dbReference type="PROSITE" id="PS51722"/>
    </source>
</evidence>
<feature type="compositionally biased region" description="Basic and acidic residues" evidence="13">
    <location>
        <begin position="1032"/>
        <end position="1045"/>
    </location>
</feature>
<feature type="region of interest" description="Disordered" evidence="13">
    <location>
        <begin position="1019"/>
        <end position="1100"/>
    </location>
</feature>
<keyword evidence="12" id="KW-0648">Protein biosynthesis</keyword>
<comment type="similarity">
    <text evidence="12">Belongs to the GTP-binding elongation factor family. LepA subfamily.</text>
</comment>
<dbReference type="FunFam" id="3.30.70.870:FF:000004">
    <property type="entry name" value="Translation factor GUF1, mitochondrial"/>
    <property type="match status" value="1"/>
</dbReference>
<evidence type="ECO:0000256" key="4">
    <source>
        <dbReference type="ARBA" id="ARBA00022741"/>
    </source>
</evidence>
<evidence type="ECO:0000256" key="13">
    <source>
        <dbReference type="SAM" id="MobiDB-lite"/>
    </source>
</evidence>
<comment type="caution">
    <text evidence="17">The sequence shown here is derived from an EMBL/GenBank/DDBJ whole genome shotgun (WGS) entry which is preliminary data.</text>
</comment>
<keyword evidence="7" id="KW-0445">Lipid transport</keyword>
<dbReference type="InterPro" id="IPR031157">
    <property type="entry name" value="G_TR_CS"/>
</dbReference>
<dbReference type="EC" id="3.6.5.n1" evidence="12"/>
<dbReference type="Gene3D" id="3.30.70.240">
    <property type="match status" value="1"/>
</dbReference>
<dbReference type="InterPro" id="IPR035654">
    <property type="entry name" value="LepA_IV"/>
</dbReference>
<dbReference type="PROSITE" id="PS50004">
    <property type="entry name" value="C2"/>
    <property type="match status" value="1"/>
</dbReference>
<reference evidence="17" key="1">
    <citation type="submission" date="2016-03" db="EMBL/GenBank/DDBJ databases">
        <title>Mechanisms controlling the formation of the plant cell surface in tip-growing cells are functionally conserved among land plants.</title>
        <authorList>
            <person name="Honkanen S."/>
            <person name="Jones V.A."/>
            <person name="Morieri G."/>
            <person name="Champion C."/>
            <person name="Hetherington A.J."/>
            <person name="Kelly S."/>
            <person name="Saint-Marcoux D."/>
            <person name="Proust H."/>
            <person name="Prescott H."/>
            <person name="Dolan L."/>
        </authorList>
    </citation>
    <scope>NUCLEOTIDE SEQUENCE [LARGE SCALE GENOMIC DNA]</scope>
    <source>
        <tissue evidence="17">Whole gametophyte</tissue>
    </source>
</reference>
<dbReference type="Pfam" id="PF00009">
    <property type="entry name" value="GTP_EFTU"/>
    <property type="match status" value="1"/>
</dbReference>
<dbReference type="PROSITE" id="PS51847">
    <property type="entry name" value="SMP"/>
    <property type="match status" value="1"/>
</dbReference>